<sequence length="144" mass="16163">MPIPIHPALADAKVVFARGLKLPCNPDHVVFNAPRPLLGTQLSCTEWCHGRFYAQVNLADAYATGFVKQNIDLDARVVVTVTDEEVVEMLLIDNRYRDRYREFAFDQQLEMLLPNLSKIQSLQYGDALAMLDVAQAIIKASLSD</sequence>
<gene>
    <name evidence="1" type="ORF">GN299_15240</name>
</gene>
<dbReference type="AlphaFoldDB" id="A0A7V8EFR5"/>
<comment type="caution">
    <text evidence="1">The sequence shown here is derived from an EMBL/GenBank/DDBJ whole genome shotgun (WGS) entry which is preliminary data.</text>
</comment>
<evidence type="ECO:0000313" key="2">
    <source>
        <dbReference type="Proteomes" id="UP000442695"/>
    </source>
</evidence>
<dbReference type="Proteomes" id="UP000442695">
    <property type="component" value="Unassembled WGS sequence"/>
</dbReference>
<reference evidence="1 2" key="1">
    <citation type="submission" date="2019-12" db="EMBL/GenBank/DDBJ databases">
        <authorList>
            <person name="Woiski C."/>
        </authorList>
    </citation>
    <scope>NUCLEOTIDE SEQUENCE [LARGE SCALE GENOMIC DNA]</scope>
    <source>
        <strain evidence="1 2">BOE100</strain>
    </source>
</reference>
<accession>A0A7V8EFR5</accession>
<protein>
    <submittedName>
        <fullName evidence="1">Uncharacterized protein</fullName>
    </submittedName>
</protein>
<proteinExistence type="predicted"/>
<dbReference type="RefSeq" id="WP_156859150.1">
    <property type="nucleotide sequence ID" value="NZ_WOWR01000018.1"/>
</dbReference>
<evidence type="ECO:0000313" key="1">
    <source>
        <dbReference type="EMBL" id="KAF0254023.1"/>
    </source>
</evidence>
<name>A0A7V8EFR5_PSEPU</name>
<organism evidence="1 2">
    <name type="scientific">Pseudomonas putida</name>
    <name type="common">Arthrobacter siderocapsulatus</name>
    <dbReference type="NCBI Taxonomy" id="303"/>
    <lineage>
        <taxon>Bacteria</taxon>
        <taxon>Pseudomonadati</taxon>
        <taxon>Pseudomonadota</taxon>
        <taxon>Gammaproteobacteria</taxon>
        <taxon>Pseudomonadales</taxon>
        <taxon>Pseudomonadaceae</taxon>
        <taxon>Pseudomonas</taxon>
    </lineage>
</organism>
<dbReference type="EMBL" id="WOWR01000018">
    <property type="protein sequence ID" value="KAF0254023.1"/>
    <property type="molecule type" value="Genomic_DNA"/>
</dbReference>